<evidence type="ECO:0000259" key="4">
    <source>
        <dbReference type="Pfam" id="PF19421"/>
    </source>
</evidence>
<dbReference type="GO" id="GO:0005938">
    <property type="term" value="C:cell cortex"/>
    <property type="evidence" value="ECO:0007669"/>
    <property type="project" value="TreeGrafter"/>
</dbReference>
<sequence length="2988" mass="327982">LQICSLLLIPPEDQMTHRRERTGRRKSDPGTLSYRPVSEKTVLACELPWGAPKFVPLALLDYDLPPGIYAAQSVLVDLFSVFDRKLNSVLEDEPEKLINKSLQRGEDTYMDNLINTLDDLAELCLPSVLKAVISWYERKEKEILEKINPANENRFRLQKKLMAANYLASLVFIEVLPQAEFHLSVCDDQINYILNLCFKYVAFKDPVTLGINHNNSLVLAEINAEVLGVLSLNYFSHIHRAFFAQLNDLKKDTSSTASANNIIALLMSMKYLKIKTNQVTDFETGICFLDELATFFLEVKEKDIKHAVAGLMVEILLPVASQIKRETNIPALIAFVTKLYGAVNDMTSKKQHKLAAFPLLTCLLCVSQRSFFLANWVSFLSSTLANLKNRDTRISRVALESLYRLLWVYMIRVGGDGNTSTRSRLESICNSLFPKGNRAVTPRDAPINIFVKIIHFIAQQKLDFAFREIIFELLGVNRQQRSLYPERMNIGIRALMVIADGLQQKEEPPAMPKTMGPLASGTIARAKKKTYITRPLTADTARQIGLDQYYGPCRRAFDTILRILDQQVGKSLMLTAVQARGKEPEEMTGGDAKPKLDLLRTCVAAIPRLLPDPMTPIELVDMLTRISIHIDDELREMAAQTLQNLVAEFPEWREHVVQACLNLLITQLTDTYPVVLDMALRLLIQIVTTWRTAAVAEKKKEDEESGERRRNGGSPPIPPLYVVNYPSVLHSIEGFALVMLCQTRPGPRRVAVSIMKECKTIFETLTDKIKDLDEPVITVLDDATPYVVRKYIEHVPLHERECWTMDFATVCEKMINLETESHILSCLVNSDRGNEYLQWDPWACALSGYSEHRFLIARCPSAVAAAWPTLFTRFNAVCGYVDPNNPQNESRASLLRSSKSKASPICGEALNHESCLQLWQKYVLLCCAFVPPVGGYTNSTVPSRSFSPTSAMESDNFRSVSSSFRISSIRTVPSSSSSLLFTKSITMLRWENMTDMRDSVVLGVGSMNAHAMETFIEELATRGLLREASEKKPETNVRRRKRKDLLRLQIIRLIEVAVLRGAIDVAFIDANGHLNAHISEFIDEMVQCLKSDTDRDIKLITSLRLHLAKLVALIIDSVPLDSRANLFPKKKELFELFRGWCSRSIDASDRQKANDHKDNEPQVGAFVEQKAVVAMARLLCCGPIFEANKAIGEDVHLFGWLEKVVSSHNHIMEAEAEETLGCMLELNESCSTLLEWLLAQCYKQSARVGARCFRALLRVFSSRDFSCEFVSLFVLCQMMVANASIADGSVQMIELLRRRFLDGVITSPLASQSTSSILANINNVSVPMRARAAHPITLADESHCLPTEQHALCARLAKAHPQLTITVFSEVCSRMDSAEAHCRASLLTLLLPWMENLELVDPMAGEEDACEGPRGWGSEEATQLLLNNLMYLSVTQCDQHSRELADIWRALSVAFPANLPVILNFLYATVVLGLETMLPHAKRVCVWMASSGGGGTRLAALLIDQLSGAADGPLQRGAKLERCEMPPYYRWRRELAHDTLKQKDSLMTSSCLGSPTGAAPGALDAPDGATGRGASPGAYLAPPPHSVHDEDTSMEGVRELPMPAYGGHYSPLARSLPPATQPVQQLLRSHTALILLCDVIRAAPEVIDWPEATPRLLQASILSLDSRLLVRHARQTIINVCLLHTERAALSNVSTLLLNNTMTRSESSRDRDLYTHLQSPPNSPHGGASSSFVRTTQAEYREMLLQSNALFSTSADLVNAIVFCLSENMDRPLWQCESTSTRQWRISSANQLTCLVRHLAELLLPTFPLLPITWTQMAMRQALSVSDRHIAGRCFQISSALCQPPGAWVPTLLARLVETAGETQEETQAYVTDLMLYLVASVPHIAPPLIDIPVGSGHNTTQSGISPTHIRSCSYTPALLRSSVISRAHDRKDARLSLLVTEDSTASWAGAAAAAQLARSKSAEALSSDQDAEEEATSTRALIGSIAVSLMESGIENEFLLATNLIEKLLDTTCGSPTASAFLIKLEKTIGQIDWKHFQGLVGLLTRGVVTPSQSAYEQCIGTLILLAEVISAPIVGGHSSLGLLVASVLPYMLLNFDAPTNLALKAANALKMCCQHISEADEGNESGAESPLVHAATMFSQYESGTFAKDRLQWAKCVLKYVCEGTTPPVPPIVALLAEILERGVPSTHSFALQMLWVMMEQSDTKEKEAIGGVNVNGQVIRAVSRHLQGTHWKEASRVLHVLVGRWHQDTDTSSFELAPSLLSSAATSAAAAGSTAPRPSSPSQRKNGGGEGEGVDNDVTSATTTANPVTTLRRQPPHVRVRERLVALLSASGLRAGAIPSAVSLIFSPSEMGSSAASSTERICPSCADAGASTTTSIPDPSIGDSFPRVFKEFDFLEAEHDSVSETADSCFGWLSTMRTHSMADERDRRGDEEREDELEGDDDEENDFSEGAHERRHGEFEEEYRDGRASSSRSRASTDRTPCASDIEEEEMDKLSSELDALSRGGRSERSVDALLHEELMERRSERGPVLLEEDTSVGGSSFCDRRSEISMELGAAPSAASVIESSGRRLGAGSGAPSASLLSLASSTATGAALAPVQRHLHVGVQCAHHLSNHVESAWSSAVAELNEDKDGELTAGAVLMLTQLYKVCCGSLSSLLRDASHVLQNSTRLAKVFSRAQDDVIRVADCPYLFVTAPLLRSSPVLQRLKLSLYEQQGHFETFCERKEKCIRALNAVKSAQKLSAIGGSTGSSTAMTLANGELNLAKALHKLFFQLMLMCDSFCDILRNVKESPGAQELSLSPAVLMLQRDLLCAMASDTLNNMTGTFNAHPSSSLSAAAERPSEHLLLIMANKQHAQAIGALRQLRIQAEYSTSNGNNSADLGCCEQSDIDVLLLLFCRSHTTLRAWALAGGDEAVLKEYCDLLRDTNAEFAAAVRKASTSGSDSVLTPGGPSGSLATPRTSTVSSMIDSSVATSSYVKSFRTSDS</sequence>
<organism evidence="5 6">
    <name type="scientific">Pristionchus fissidentatus</name>
    <dbReference type="NCBI Taxonomy" id="1538716"/>
    <lineage>
        <taxon>Eukaryota</taxon>
        <taxon>Metazoa</taxon>
        <taxon>Ecdysozoa</taxon>
        <taxon>Nematoda</taxon>
        <taxon>Chromadorea</taxon>
        <taxon>Rhabditida</taxon>
        <taxon>Rhabditina</taxon>
        <taxon>Diplogasteromorpha</taxon>
        <taxon>Diplogasteroidea</taxon>
        <taxon>Neodiplogasteridae</taxon>
        <taxon>Pristionchus</taxon>
    </lineage>
</organism>
<feature type="region of interest" description="Disordered" evidence="1">
    <location>
        <begin position="2943"/>
        <end position="2988"/>
    </location>
</feature>
<feature type="region of interest" description="Disordered" evidence="1">
    <location>
        <begin position="2271"/>
        <end position="2319"/>
    </location>
</feature>
<dbReference type="InterPro" id="IPR025481">
    <property type="entry name" value="Cell_Morphogen_C"/>
</dbReference>
<keyword evidence="6" id="KW-1185">Reference proteome</keyword>
<accession>A0AAV5VMR4</accession>
<dbReference type="Pfam" id="PF19421">
    <property type="entry name" value="Fry_C"/>
    <property type="match status" value="1"/>
</dbReference>
<evidence type="ECO:0000259" key="2">
    <source>
        <dbReference type="Pfam" id="PF14222"/>
    </source>
</evidence>
<evidence type="ECO:0000313" key="5">
    <source>
        <dbReference type="EMBL" id="GMT19926.1"/>
    </source>
</evidence>
<feature type="region of interest" description="Disordered" evidence="1">
    <location>
        <begin position="1546"/>
        <end position="1591"/>
    </location>
</feature>
<name>A0AAV5VMR4_9BILA</name>
<feature type="region of interest" description="Disordered" evidence="1">
    <location>
        <begin position="1707"/>
        <end position="1732"/>
    </location>
</feature>
<feature type="compositionally biased region" description="Low complexity" evidence="1">
    <location>
        <begin position="2299"/>
        <end position="2313"/>
    </location>
</feature>
<evidence type="ECO:0000256" key="1">
    <source>
        <dbReference type="SAM" id="MobiDB-lite"/>
    </source>
</evidence>
<dbReference type="InterPro" id="IPR016024">
    <property type="entry name" value="ARM-type_fold"/>
</dbReference>
<feature type="compositionally biased region" description="Low complexity" evidence="1">
    <location>
        <begin position="2271"/>
        <end position="2285"/>
    </location>
</feature>
<comment type="caution">
    <text evidence="5">The sequence shown here is derived from an EMBL/GenBank/DDBJ whole genome shotgun (WGS) entry which is preliminary data.</text>
</comment>
<dbReference type="EMBL" id="BTSY01000003">
    <property type="protein sequence ID" value="GMT19926.1"/>
    <property type="molecule type" value="Genomic_DNA"/>
</dbReference>
<feature type="compositionally biased region" description="Low complexity" evidence="1">
    <location>
        <begin position="2472"/>
        <end position="2484"/>
    </location>
</feature>
<feature type="compositionally biased region" description="Basic and acidic residues" evidence="1">
    <location>
        <begin position="2425"/>
        <end position="2435"/>
    </location>
</feature>
<dbReference type="InterPro" id="IPR039867">
    <property type="entry name" value="Furry/Tao3/Mor2"/>
</dbReference>
<dbReference type="Pfam" id="PF14222">
    <property type="entry name" value="MOR2-PAG1_N"/>
    <property type="match status" value="1"/>
</dbReference>
<dbReference type="GO" id="GO:0000902">
    <property type="term" value="P:cell morphogenesis"/>
    <property type="evidence" value="ECO:0007669"/>
    <property type="project" value="InterPro"/>
</dbReference>
<feature type="domain" description="Protein furry C-terminal" evidence="4">
    <location>
        <begin position="2304"/>
        <end position="2942"/>
    </location>
</feature>
<dbReference type="InterPro" id="IPR045842">
    <property type="entry name" value="Fry_C"/>
</dbReference>
<proteinExistence type="predicted"/>
<dbReference type="GO" id="GO:0030427">
    <property type="term" value="C:site of polarized growth"/>
    <property type="evidence" value="ECO:0007669"/>
    <property type="project" value="TreeGrafter"/>
</dbReference>
<dbReference type="PANTHER" id="PTHR12295:SF30">
    <property type="entry name" value="PROTEIN FURRY"/>
    <property type="match status" value="1"/>
</dbReference>
<protein>
    <recommendedName>
        <fullName evidence="7">Cell morphogenesis protein N-terminal domain-containing protein</fullName>
    </recommendedName>
</protein>
<feature type="compositionally biased region" description="Low complexity" evidence="1">
    <location>
        <begin position="1555"/>
        <end position="1569"/>
    </location>
</feature>
<dbReference type="SUPFAM" id="SSF48371">
    <property type="entry name" value="ARM repeat"/>
    <property type="match status" value="1"/>
</dbReference>
<feature type="compositionally biased region" description="Basic and acidic residues" evidence="1">
    <location>
        <begin position="2453"/>
        <end position="2462"/>
    </location>
</feature>
<dbReference type="Proteomes" id="UP001432322">
    <property type="component" value="Unassembled WGS sequence"/>
</dbReference>
<evidence type="ECO:0008006" key="7">
    <source>
        <dbReference type="Google" id="ProtNLM"/>
    </source>
</evidence>
<feature type="domain" description="Cell morphogenesis protein N-terminal" evidence="2">
    <location>
        <begin position="159"/>
        <end position="690"/>
    </location>
</feature>
<dbReference type="PANTHER" id="PTHR12295">
    <property type="entry name" value="FURRY-RELATED"/>
    <property type="match status" value="1"/>
</dbReference>
<dbReference type="InterPro" id="IPR025614">
    <property type="entry name" value="Cell_morpho_N"/>
</dbReference>
<evidence type="ECO:0000313" key="6">
    <source>
        <dbReference type="Proteomes" id="UP001432322"/>
    </source>
</evidence>
<feature type="region of interest" description="Disordered" evidence="1">
    <location>
        <begin position="2425"/>
        <end position="2497"/>
    </location>
</feature>
<reference evidence="5" key="1">
    <citation type="submission" date="2023-10" db="EMBL/GenBank/DDBJ databases">
        <title>Genome assembly of Pristionchus species.</title>
        <authorList>
            <person name="Yoshida K."/>
            <person name="Sommer R.J."/>
        </authorList>
    </citation>
    <scope>NUCLEOTIDE SEQUENCE</scope>
    <source>
        <strain evidence="5">RS5133</strain>
    </source>
</reference>
<gene>
    <name evidence="5" type="ORF">PFISCL1PPCAC_11223</name>
</gene>
<feature type="compositionally biased region" description="Polar residues" evidence="1">
    <location>
        <begin position="2957"/>
        <end position="2988"/>
    </location>
</feature>
<feature type="domain" description="Cell morphogenesis protein C-terminal" evidence="3">
    <location>
        <begin position="1986"/>
        <end position="2245"/>
    </location>
</feature>
<dbReference type="GO" id="GO:0031175">
    <property type="term" value="P:neuron projection development"/>
    <property type="evidence" value="ECO:0007669"/>
    <property type="project" value="TreeGrafter"/>
</dbReference>
<evidence type="ECO:0000259" key="3">
    <source>
        <dbReference type="Pfam" id="PF14225"/>
    </source>
</evidence>
<dbReference type="Pfam" id="PF14225">
    <property type="entry name" value="MOR2-PAG1_C"/>
    <property type="match status" value="1"/>
</dbReference>
<feature type="non-terminal residue" evidence="5">
    <location>
        <position position="1"/>
    </location>
</feature>
<feature type="compositionally biased region" description="Acidic residues" evidence="1">
    <location>
        <begin position="2436"/>
        <end position="2451"/>
    </location>
</feature>